<dbReference type="PANTHER" id="PTHR21621">
    <property type="entry name" value="RIBOSOMAL PROTEIN S6 MODIFICATION PROTEIN"/>
    <property type="match status" value="1"/>
</dbReference>
<evidence type="ECO:0000313" key="4">
    <source>
        <dbReference type="Proteomes" id="UP001057291"/>
    </source>
</evidence>
<keyword evidence="4" id="KW-1185">Reference proteome</keyword>
<evidence type="ECO:0000256" key="1">
    <source>
        <dbReference type="PROSITE-ProRule" id="PRU00409"/>
    </source>
</evidence>
<keyword evidence="1" id="KW-0067">ATP-binding</keyword>
<evidence type="ECO:0000259" key="2">
    <source>
        <dbReference type="PROSITE" id="PS50975"/>
    </source>
</evidence>
<reference evidence="3" key="1">
    <citation type="journal article" date="2023" name="Int. J. Syst. Evol. Microbiol.">
        <title>Collibacillus ludicampi gen. nov., sp. nov., a new soil bacterium of the family Alicyclobacillaceae.</title>
        <authorList>
            <person name="Jojima T."/>
            <person name="Ioku Y."/>
            <person name="Fukuta Y."/>
            <person name="Shirasaka N."/>
            <person name="Matsumura Y."/>
            <person name="Mori M."/>
        </authorList>
    </citation>
    <scope>NUCLEOTIDE SEQUENCE</scope>
    <source>
        <strain evidence="3">TP075</strain>
    </source>
</reference>
<dbReference type="GO" id="GO:0018169">
    <property type="term" value="F:ribosomal S6-glutamic acid ligase activity"/>
    <property type="evidence" value="ECO:0007669"/>
    <property type="project" value="TreeGrafter"/>
</dbReference>
<name>A0AAV4LKJ3_9BACL</name>
<dbReference type="GO" id="GO:0046872">
    <property type="term" value="F:metal ion binding"/>
    <property type="evidence" value="ECO:0007669"/>
    <property type="project" value="InterPro"/>
</dbReference>
<proteinExistence type="predicted"/>
<dbReference type="InterPro" id="IPR026838">
    <property type="entry name" value="YheC/D"/>
</dbReference>
<dbReference type="Gene3D" id="3.30.470.20">
    <property type="entry name" value="ATP-grasp fold, B domain"/>
    <property type="match status" value="1"/>
</dbReference>
<protein>
    <recommendedName>
        <fullName evidence="2">ATP-grasp domain-containing protein</fullName>
    </recommendedName>
</protein>
<dbReference type="Proteomes" id="UP001057291">
    <property type="component" value="Unassembled WGS sequence"/>
</dbReference>
<gene>
    <name evidence="3" type="primary">yheD</name>
    <name evidence="3" type="ORF">DNHGIG_34410</name>
</gene>
<dbReference type="AlphaFoldDB" id="A0AAV4LKJ3"/>
<sequence length="447" mass="51459">MVGIGNVRLSKRTSDTLYLPSHLLEETNVKCGQSICLQVGPLQRIVRIQTHKGENDLIGMSADTASALAIPKGKTKWTLRGDTWRIGPFIALYTLPGRSRSTPFGELTELLRDWVLLGKEQGNHLYIVTPGSVDIGGHRIQAWTYDETYAWKKVWRPCPDFVIQKIVRRPSSFRPLIEREEHYFCQSGCSFLTRSIGSKWDVHQMLGRSDDLLPFLPHTRLIRSVSDLVEMLKQNQTVFVKPIHGTQGEQVFQLHLRQNGLMVSWEENRVSHKLLVKKNQRMSWLQKKFVGKRRYLVQQEVERLQTPEGEPVDFRWLLQKDRIGTWAVTARVARIGQKHAVTTNIHSGGRVQRAETFLENEKWEHTNTDELIDRMDRLAEQIAHCIEDEVGEIGEVGIDLAVDQNGGLWFIEANPRPGRKMLRLLDEKVRLLSLLRPLEYAEYTTGF</sequence>
<dbReference type="Pfam" id="PF14398">
    <property type="entry name" value="ATPgrasp_YheCD"/>
    <property type="match status" value="1"/>
</dbReference>
<accession>A0AAV4LKJ3</accession>
<dbReference type="PROSITE" id="PS50975">
    <property type="entry name" value="ATP_GRASP"/>
    <property type="match status" value="1"/>
</dbReference>
<dbReference type="GO" id="GO:0005524">
    <property type="term" value="F:ATP binding"/>
    <property type="evidence" value="ECO:0007669"/>
    <property type="project" value="UniProtKB-UniRule"/>
</dbReference>
<dbReference type="PANTHER" id="PTHR21621:SF0">
    <property type="entry name" value="BETA-CITRYLGLUTAMATE SYNTHASE B-RELATED"/>
    <property type="match status" value="1"/>
</dbReference>
<organism evidence="3 4">
    <name type="scientific">Collibacillus ludicampi</name>
    <dbReference type="NCBI Taxonomy" id="2771369"/>
    <lineage>
        <taxon>Bacteria</taxon>
        <taxon>Bacillati</taxon>
        <taxon>Bacillota</taxon>
        <taxon>Bacilli</taxon>
        <taxon>Bacillales</taxon>
        <taxon>Alicyclobacillaceae</taxon>
        <taxon>Collibacillus</taxon>
    </lineage>
</organism>
<dbReference type="RefSeq" id="WP_282200824.1">
    <property type="nucleotide sequence ID" value="NZ_BOQE01000001.1"/>
</dbReference>
<dbReference type="InterPro" id="IPR011761">
    <property type="entry name" value="ATP-grasp"/>
</dbReference>
<dbReference type="SUPFAM" id="SSF56059">
    <property type="entry name" value="Glutathione synthetase ATP-binding domain-like"/>
    <property type="match status" value="1"/>
</dbReference>
<comment type="caution">
    <text evidence="3">The sequence shown here is derived from an EMBL/GenBank/DDBJ whole genome shotgun (WGS) entry which is preliminary data.</text>
</comment>
<dbReference type="GO" id="GO:0009432">
    <property type="term" value="P:SOS response"/>
    <property type="evidence" value="ECO:0007669"/>
    <property type="project" value="TreeGrafter"/>
</dbReference>
<evidence type="ECO:0000313" key="3">
    <source>
        <dbReference type="EMBL" id="GIM47892.1"/>
    </source>
</evidence>
<feature type="domain" description="ATP-grasp" evidence="2">
    <location>
        <begin position="368"/>
        <end position="443"/>
    </location>
</feature>
<dbReference type="GO" id="GO:0005737">
    <property type="term" value="C:cytoplasm"/>
    <property type="evidence" value="ECO:0007669"/>
    <property type="project" value="TreeGrafter"/>
</dbReference>
<keyword evidence="1" id="KW-0547">Nucleotide-binding</keyword>
<dbReference type="EMBL" id="BOQE01000001">
    <property type="protein sequence ID" value="GIM47892.1"/>
    <property type="molecule type" value="Genomic_DNA"/>
</dbReference>